<dbReference type="OrthoDB" id="5569250at2759"/>
<accession>A0A9P7FYG2</accession>
<sequence length="154" mass="16932">MATPSSCSFPTFEPPHQSGSNETASESSESYDSNMSEYTTMSVDVSSTPVRVGVAGIEDPTLKNVKPQLREDLCSKFSTGTSLADFAHHVYGAPTDNITYILNRQWTLPDLTQYRTASPEHAMYRPFEDIANVLLTQAMDAVYTFLGQHPADAE</sequence>
<comment type="caution">
    <text evidence="2">The sequence shown here is derived from an EMBL/GenBank/DDBJ whole genome shotgun (WGS) entry which is preliminary data.</text>
</comment>
<organism evidence="2 3">
    <name type="scientific">Asterophora parasitica</name>
    <dbReference type="NCBI Taxonomy" id="117018"/>
    <lineage>
        <taxon>Eukaryota</taxon>
        <taxon>Fungi</taxon>
        <taxon>Dikarya</taxon>
        <taxon>Basidiomycota</taxon>
        <taxon>Agaricomycotina</taxon>
        <taxon>Agaricomycetes</taxon>
        <taxon>Agaricomycetidae</taxon>
        <taxon>Agaricales</taxon>
        <taxon>Tricholomatineae</taxon>
        <taxon>Lyophyllaceae</taxon>
        <taxon>Asterophora</taxon>
    </lineage>
</organism>
<gene>
    <name evidence="2" type="ORF">DXG03_006754</name>
</gene>
<evidence type="ECO:0000256" key="1">
    <source>
        <dbReference type="SAM" id="MobiDB-lite"/>
    </source>
</evidence>
<reference evidence="2" key="2">
    <citation type="submission" date="2021-10" db="EMBL/GenBank/DDBJ databases">
        <title>Phylogenomics reveals ancestral predisposition of the termite-cultivated fungus Termitomyces towards a domesticated lifestyle.</title>
        <authorList>
            <person name="Auxier B."/>
            <person name="Grum-Grzhimaylo A."/>
            <person name="Cardenas M.E."/>
            <person name="Lodge J.D."/>
            <person name="Laessoe T."/>
            <person name="Pedersen O."/>
            <person name="Smith M.E."/>
            <person name="Kuyper T.W."/>
            <person name="Franco-Molano E.A."/>
            <person name="Baroni T.J."/>
            <person name="Aanen D.K."/>
        </authorList>
    </citation>
    <scope>NUCLEOTIDE SEQUENCE</scope>
    <source>
        <strain evidence="2">AP01</strain>
        <tissue evidence="2">Mycelium</tissue>
    </source>
</reference>
<dbReference type="Proteomes" id="UP000775547">
    <property type="component" value="Unassembled WGS sequence"/>
</dbReference>
<protein>
    <submittedName>
        <fullName evidence="2">Uncharacterized protein</fullName>
    </submittedName>
</protein>
<reference evidence="2" key="1">
    <citation type="submission" date="2020-07" db="EMBL/GenBank/DDBJ databases">
        <authorList>
            <person name="Nieuwenhuis M."/>
            <person name="Van De Peppel L.J.J."/>
        </authorList>
    </citation>
    <scope>NUCLEOTIDE SEQUENCE</scope>
    <source>
        <strain evidence="2">AP01</strain>
        <tissue evidence="2">Mycelium</tissue>
    </source>
</reference>
<dbReference type="EMBL" id="JABCKV010000464">
    <property type="protein sequence ID" value="KAG5640877.1"/>
    <property type="molecule type" value="Genomic_DNA"/>
</dbReference>
<dbReference type="AlphaFoldDB" id="A0A9P7FYG2"/>
<feature type="compositionally biased region" description="Low complexity" evidence="1">
    <location>
        <begin position="22"/>
        <end position="35"/>
    </location>
</feature>
<keyword evidence="3" id="KW-1185">Reference proteome</keyword>
<feature type="region of interest" description="Disordered" evidence="1">
    <location>
        <begin position="1"/>
        <end position="35"/>
    </location>
</feature>
<proteinExistence type="predicted"/>
<name>A0A9P7FYG2_9AGAR</name>
<evidence type="ECO:0000313" key="2">
    <source>
        <dbReference type="EMBL" id="KAG5640877.1"/>
    </source>
</evidence>
<evidence type="ECO:0000313" key="3">
    <source>
        <dbReference type="Proteomes" id="UP000775547"/>
    </source>
</evidence>